<evidence type="ECO:0000256" key="9">
    <source>
        <dbReference type="RuleBase" id="RU003811"/>
    </source>
</evidence>
<evidence type="ECO:0000256" key="7">
    <source>
        <dbReference type="HAMAP-Rule" id="MF_02090"/>
    </source>
</evidence>
<dbReference type="SUPFAM" id="SSF56317">
    <property type="entry name" value="Carbon-nitrogen hydrolase"/>
    <property type="match status" value="1"/>
</dbReference>
<proteinExistence type="inferred from homology"/>
<dbReference type="RefSeq" id="WP_009136859.1">
    <property type="nucleotide sequence ID" value="NZ_JH594596.1"/>
</dbReference>
<comment type="caution">
    <text evidence="11">The sequence shown here is derived from an EMBL/GenBank/DDBJ whole genome shotgun (WGS) entry which is preliminary data.</text>
</comment>
<dbReference type="EC" id="6.3.5.1" evidence="7 8"/>
<dbReference type="GO" id="GO:0003952">
    <property type="term" value="F:NAD+ synthase (glutamine-hydrolyzing) activity"/>
    <property type="evidence" value="ECO:0007669"/>
    <property type="project" value="UniProtKB-UniRule"/>
</dbReference>
<dbReference type="InterPro" id="IPR036526">
    <property type="entry name" value="C-N_Hydrolase_sf"/>
</dbReference>
<dbReference type="eggNOG" id="COG0388">
    <property type="taxonomic scope" value="Bacteria"/>
</dbReference>
<dbReference type="GO" id="GO:0004359">
    <property type="term" value="F:glutaminase activity"/>
    <property type="evidence" value="ECO:0007669"/>
    <property type="project" value="InterPro"/>
</dbReference>
<dbReference type="InterPro" id="IPR022310">
    <property type="entry name" value="NAD/GMP_synthase"/>
</dbReference>
<dbReference type="PANTHER" id="PTHR23090">
    <property type="entry name" value="NH 3 /GLUTAMINE-DEPENDENT NAD + SYNTHETASE"/>
    <property type="match status" value="1"/>
</dbReference>
<feature type="binding site" evidence="7">
    <location>
        <position position="360"/>
    </location>
    <ligand>
        <name>deamido-NAD(+)</name>
        <dbReference type="ChEBI" id="CHEBI:58437"/>
        <note>ligand shared between two neighboring subunits</note>
    </ligand>
</feature>
<keyword evidence="12" id="KW-1185">Reference proteome</keyword>
<evidence type="ECO:0000313" key="12">
    <source>
        <dbReference type="Proteomes" id="UP000004892"/>
    </source>
</evidence>
<evidence type="ECO:0000256" key="8">
    <source>
        <dbReference type="PIRNR" id="PIRNR006630"/>
    </source>
</evidence>
<feature type="binding site" evidence="7">
    <location>
        <begin position="277"/>
        <end position="284"/>
    </location>
    <ligand>
        <name>ATP</name>
        <dbReference type="ChEBI" id="CHEBI:30616"/>
    </ligand>
</feature>
<organism evidence="11 12">
    <name type="scientific">Odoribacter laneus YIT 12061</name>
    <dbReference type="NCBI Taxonomy" id="742817"/>
    <lineage>
        <taxon>Bacteria</taxon>
        <taxon>Pseudomonadati</taxon>
        <taxon>Bacteroidota</taxon>
        <taxon>Bacteroidia</taxon>
        <taxon>Bacteroidales</taxon>
        <taxon>Odoribacteraceae</taxon>
        <taxon>Odoribacter</taxon>
    </lineage>
</organism>
<dbReference type="InterPro" id="IPR003010">
    <property type="entry name" value="C-N_Hydrolase"/>
</dbReference>
<comment type="similarity">
    <text evidence="9">Belongs to the NAD synthetase family.</text>
</comment>
<dbReference type="EMBL" id="ADMC01000022">
    <property type="protein sequence ID" value="EHP47858.1"/>
    <property type="molecule type" value="Genomic_DNA"/>
</dbReference>
<feature type="active site" description="Proton acceptor; for glutaminase activity" evidence="7">
    <location>
        <position position="41"/>
    </location>
</feature>
<keyword evidence="5 7" id="KW-0067">ATP-binding</keyword>
<dbReference type="PATRIC" id="fig|742817.3.peg.1827"/>
<evidence type="ECO:0000256" key="3">
    <source>
        <dbReference type="ARBA" id="ARBA00022598"/>
    </source>
</evidence>
<comment type="catalytic activity">
    <reaction evidence="7 8">
        <text>deamido-NAD(+) + L-glutamine + ATP + H2O = L-glutamate + AMP + diphosphate + NAD(+) + H(+)</text>
        <dbReference type="Rhea" id="RHEA:24384"/>
        <dbReference type="ChEBI" id="CHEBI:15377"/>
        <dbReference type="ChEBI" id="CHEBI:15378"/>
        <dbReference type="ChEBI" id="CHEBI:29985"/>
        <dbReference type="ChEBI" id="CHEBI:30616"/>
        <dbReference type="ChEBI" id="CHEBI:33019"/>
        <dbReference type="ChEBI" id="CHEBI:57540"/>
        <dbReference type="ChEBI" id="CHEBI:58359"/>
        <dbReference type="ChEBI" id="CHEBI:58437"/>
        <dbReference type="ChEBI" id="CHEBI:456215"/>
        <dbReference type="EC" id="6.3.5.1"/>
    </reaction>
</comment>
<dbReference type="Gene3D" id="3.40.50.620">
    <property type="entry name" value="HUPs"/>
    <property type="match status" value="1"/>
</dbReference>
<dbReference type="CDD" id="cd00553">
    <property type="entry name" value="NAD_synthase"/>
    <property type="match status" value="1"/>
</dbReference>
<comment type="similarity">
    <text evidence="2 7 8">In the C-terminal section; belongs to the NAD synthetase family.</text>
</comment>
<evidence type="ECO:0000256" key="2">
    <source>
        <dbReference type="ARBA" id="ARBA00007145"/>
    </source>
</evidence>
<dbReference type="NCBIfam" id="NF010588">
    <property type="entry name" value="PRK13981.1"/>
    <property type="match status" value="1"/>
</dbReference>
<evidence type="ECO:0000256" key="4">
    <source>
        <dbReference type="ARBA" id="ARBA00022741"/>
    </source>
</evidence>
<evidence type="ECO:0000256" key="6">
    <source>
        <dbReference type="ARBA" id="ARBA00023027"/>
    </source>
</evidence>
<keyword evidence="3 7" id="KW-0436">Ligase</keyword>
<comment type="function">
    <text evidence="7">Catalyzes the ATP-dependent amidation of deamido-NAD to form NAD. Uses L-glutamine as a nitrogen source.</text>
</comment>
<protein>
    <recommendedName>
        <fullName evidence="7 8">Glutamine-dependent NAD(+) synthetase</fullName>
        <ecNumber evidence="7 8">6.3.5.1</ecNumber>
    </recommendedName>
    <alternativeName>
        <fullName evidence="7 8">NAD(+) synthase [glutamine-hydrolyzing]</fullName>
    </alternativeName>
</protein>
<dbReference type="HAMAP" id="MF_02090">
    <property type="entry name" value="NadE_glutamine_dep"/>
    <property type="match status" value="1"/>
</dbReference>
<evidence type="ECO:0000256" key="1">
    <source>
        <dbReference type="ARBA" id="ARBA00005188"/>
    </source>
</evidence>
<dbReference type="Pfam" id="PF00795">
    <property type="entry name" value="CN_hydrolase"/>
    <property type="match status" value="1"/>
</dbReference>
<name>H1DHH5_9BACT</name>
<dbReference type="HOGENOM" id="CLU_022313_2_0_10"/>
<dbReference type="UniPathway" id="UPA00253">
    <property type="reaction ID" value="UER00334"/>
</dbReference>
<sequence length="522" mass="58426">MRIAIPQLNYITGNVQKNYEIMLEAIKKAQQVRADLIVFPELAICGPFPQDLLEKEAFVDECRLAVDRLAMECEGIAAIVGAPNLDIQSGIMYNSAYFIQNGEVTDGVHKTILSDYDVFEESRYFVAGEENTPLTYKNQKIRILFDEYESEYIDCSDHIVLYLGIIPFTTESLIFRQEILKNLSYKYSKNILTVNMVGGATSILLDGNSLGYNYKGKLVVRLKEFETDFQVVDTHEMGSLPPIPEHRGVHISLVHRALVHGIRDFFEKNGFTRAILGLSGGIDSAIVAALAAEAIGAKNVMGVLMPSVYSSDHSLQDAYDLAENLGISHQLLPIKEIYDQYLSLLSPVFGDKPFNVAEENLQARIRGALVMAMSNKFGYIALNTSNKSEVAVGYGTLYGDMCGSLGVIGDVYKTDVYKLAEDINREGILIPENTIRKAPSAELRPNQKDQDSLPDYALLDPILKLYIEENLSLESICEKGYQRETVDKVIRLVDRNEYKRNQCPPILKVSKKAFGRGRRIPF</sequence>
<dbReference type="STRING" id="742817.HMPREF9449_01711"/>
<feature type="domain" description="CN hydrolase" evidence="10">
    <location>
        <begin position="1"/>
        <end position="242"/>
    </location>
</feature>
<feature type="binding site" evidence="7">
    <location>
        <position position="116"/>
    </location>
    <ligand>
        <name>L-glutamine</name>
        <dbReference type="ChEBI" id="CHEBI:58359"/>
    </ligand>
</feature>
<dbReference type="InterPro" id="IPR014729">
    <property type="entry name" value="Rossmann-like_a/b/a_fold"/>
</dbReference>
<dbReference type="GO" id="GO:0009435">
    <property type="term" value="P:NAD+ biosynthetic process"/>
    <property type="evidence" value="ECO:0007669"/>
    <property type="project" value="UniProtKB-UniRule"/>
</dbReference>
<evidence type="ECO:0000259" key="10">
    <source>
        <dbReference type="PROSITE" id="PS50263"/>
    </source>
</evidence>
<feature type="binding site" evidence="7">
    <location>
        <position position="499"/>
    </location>
    <ligand>
        <name>deamido-NAD(+)</name>
        <dbReference type="ChEBI" id="CHEBI:58437"/>
        <note>ligand shared between two neighboring subunits</note>
    </ligand>
</feature>
<accession>H1DHH5</accession>
<keyword evidence="4 7" id="KW-0547">Nucleotide-binding</keyword>
<dbReference type="Pfam" id="PF02540">
    <property type="entry name" value="NAD_synthase"/>
    <property type="match status" value="1"/>
</dbReference>
<dbReference type="GO" id="GO:0008795">
    <property type="term" value="F:NAD+ synthase activity"/>
    <property type="evidence" value="ECO:0007669"/>
    <property type="project" value="UniProtKB-UniRule"/>
</dbReference>
<keyword evidence="6 7" id="KW-0520">NAD</keyword>
<dbReference type="PIRSF" id="PIRSF006630">
    <property type="entry name" value="NADS_GAT"/>
    <property type="match status" value="1"/>
</dbReference>
<dbReference type="PROSITE" id="PS50263">
    <property type="entry name" value="CN_HYDROLASE"/>
    <property type="match status" value="1"/>
</dbReference>
<dbReference type="Gene3D" id="3.60.110.10">
    <property type="entry name" value="Carbon-nitrogen hydrolase"/>
    <property type="match status" value="1"/>
</dbReference>
<reference evidence="11 12" key="1">
    <citation type="submission" date="2012-01" db="EMBL/GenBank/DDBJ databases">
        <title>The Genome Sequence of Odoribacter laneus YIT 12061.</title>
        <authorList>
            <consortium name="The Broad Institute Genome Sequencing Platform"/>
            <person name="Earl A."/>
            <person name="Ward D."/>
            <person name="Feldgarden M."/>
            <person name="Gevers D."/>
            <person name="Morotomi M."/>
            <person name="Young S.K."/>
            <person name="Zeng Q."/>
            <person name="Gargeya S."/>
            <person name="Fitzgerald M."/>
            <person name="Haas B."/>
            <person name="Abouelleil A."/>
            <person name="Alvarado L."/>
            <person name="Arachchi H.M."/>
            <person name="Berlin A."/>
            <person name="Chapman S.B."/>
            <person name="Gearin G."/>
            <person name="Goldberg J."/>
            <person name="Griggs A."/>
            <person name="Gujja S."/>
            <person name="Hansen M."/>
            <person name="Heiman D."/>
            <person name="Howarth C."/>
            <person name="Larimer J."/>
            <person name="Lui A."/>
            <person name="MacDonald P.J.P."/>
            <person name="McCowen C."/>
            <person name="Montmayeur A."/>
            <person name="Murphy C."/>
            <person name="Neiman D."/>
            <person name="Pearson M."/>
            <person name="Priest M."/>
            <person name="Roberts A."/>
            <person name="Saif S."/>
            <person name="Shea T."/>
            <person name="Sisk P."/>
            <person name="Stolte C."/>
            <person name="Sykes S."/>
            <person name="Wortman J."/>
            <person name="Nusbaum C."/>
            <person name="Birren B."/>
        </authorList>
    </citation>
    <scope>NUCLEOTIDE SEQUENCE [LARGE SCALE GENOMIC DNA]</scope>
    <source>
        <strain evidence="11 12">YIT 12061</strain>
    </source>
</reference>
<dbReference type="NCBIfam" id="TIGR00552">
    <property type="entry name" value="nadE"/>
    <property type="match status" value="1"/>
</dbReference>
<dbReference type="AlphaFoldDB" id="H1DHH5"/>
<dbReference type="SUPFAM" id="SSF52402">
    <property type="entry name" value="Adenine nucleotide alpha hydrolases-like"/>
    <property type="match status" value="1"/>
</dbReference>
<gene>
    <name evidence="7" type="primary">nadE</name>
    <name evidence="11" type="ORF">HMPREF9449_01711</name>
</gene>
<evidence type="ECO:0000256" key="5">
    <source>
        <dbReference type="ARBA" id="ARBA00022840"/>
    </source>
</evidence>
<feature type="binding site" evidence="7">
    <location>
        <position position="389"/>
    </location>
    <ligand>
        <name>deamido-NAD(+)</name>
        <dbReference type="ChEBI" id="CHEBI:58437"/>
        <note>ligand shared between two neighboring subunits</note>
    </ligand>
</feature>
<feature type="binding site" evidence="7">
    <location>
        <position position="384"/>
    </location>
    <ligand>
        <name>ATP</name>
        <dbReference type="ChEBI" id="CHEBI:30616"/>
    </ligand>
</feature>
<dbReference type="GeneID" id="98069275"/>
<dbReference type="GO" id="GO:0005737">
    <property type="term" value="C:cytoplasm"/>
    <property type="evidence" value="ECO:0007669"/>
    <property type="project" value="InterPro"/>
</dbReference>
<dbReference type="Proteomes" id="UP000004892">
    <property type="component" value="Unassembled WGS sequence"/>
</dbReference>
<dbReference type="PANTHER" id="PTHR23090:SF9">
    <property type="entry name" value="GLUTAMINE-DEPENDENT NAD(+) SYNTHETASE"/>
    <property type="match status" value="1"/>
</dbReference>
<dbReference type="FunFam" id="3.40.50.620:FF:000106">
    <property type="entry name" value="Glutamine-dependent NAD(+) synthetase"/>
    <property type="match status" value="1"/>
</dbReference>
<dbReference type="eggNOG" id="COG0171">
    <property type="taxonomic scope" value="Bacteria"/>
</dbReference>
<evidence type="ECO:0000313" key="11">
    <source>
        <dbReference type="EMBL" id="EHP47858.1"/>
    </source>
</evidence>
<dbReference type="InterPro" id="IPR003694">
    <property type="entry name" value="NAD_synthase"/>
</dbReference>
<dbReference type="InterPro" id="IPR014445">
    <property type="entry name" value="Gln-dep_NAD_synthase"/>
</dbReference>
<dbReference type="GO" id="GO:0005524">
    <property type="term" value="F:ATP binding"/>
    <property type="evidence" value="ECO:0007669"/>
    <property type="project" value="UniProtKB-UniRule"/>
</dbReference>
<comment type="caution">
    <text evidence="7">Lacks conserved residue(s) required for the propagation of feature annotation.</text>
</comment>
<feature type="active site" description="For glutaminase activity" evidence="7">
    <location>
        <position position="110"/>
    </location>
</feature>
<dbReference type="CDD" id="cd07570">
    <property type="entry name" value="GAT_Gln-NAD-synth"/>
    <property type="match status" value="1"/>
</dbReference>
<comment type="pathway">
    <text evidence="1 7 8">Cofactor biosynthesis; NAD(+) biosynthesis; NAD(+) from deamido-NAD(+) (L-Gln route): step 1/1.</text>
</comment>